<feature type="domain" description="Multidrug resistance protein MdtA-like barrel-sandwich hybrid" evidence="4">
    <location>
        <begin position="59"/>
        <end position="180"/>
    </location>
</feature>
<dbReference type="Gene3D" id="2.40.30.170">
    <property type="match status" value="1"/>
</dbReference>
<evidence type="ECO:0000256" key="3">
    <source>
        <dbReference type="ARBA" id="ARBA00022448"/>
    </source>
</evidence>
<gene>
    <name evidence="6" type="ORF">KEM10_16355</name>
</gene>
<dbReference type="InterPro" id="IPR058625">
    <property type="entry name" value="MdtA-like_BSH"/>
</dbReference>
<dbReference type="PROSITE" id="PS51257">
    <property type="entry name" value="PROKAR_LIPOPROTEIN"/>
    <property type="match status" value="1"/>
</dbReference>
<dbReference type="RefSeq" id="WP_212217108.1">
    <property type="nucleotide sequence ID" value="NZ_JAGUCO010000016.1"/>
</dbReference>
<keyword evidence="3" id="KW-0813">Transport</keyword>
<comment type="caution">
    <text evidence="6">The sequence shown here is derived from an EMBL/GenBank/DDBJ whole genome shotgun (WGS) entry which is preliminary data.</text>
</comment>
<comment type="similarity">
    <text evidence="2">Belongs to the membrane fusion protein (MFP) (TC 8.A.1) family.</text>
</comment>
<dbReference type="SUPFAM" id="SSF111369">
    <property type="entry name" value="HlyD-like secretion proteins"/>
    <property type="match status" value="1"/>
</dbReference>
<comment type="subcellular location">
    <subcellularLocation>
        <location evidence="1">Cell envelope</location>
    </subcellularLocation>
</comment>
<dbReference type="InterPro" id="IPR058627">
    <property type="entry name" value="MdtA-like_C"/>
</dbReference>
<dbReference type="Gene3D" id="1.10.287.470">
    <property type="entry name" value="Helix hairpin bin"/>
    <property type="match status" value="1"/>
</dbReference>
<organism evidence="6 7">
    <name type="scientific">Carboxylicivirga linearis</name>
    <dbReference type="NCBI Taxonomy" id="1628157"/>
    <lineage>
        <taxon>Bacteria</taxon>
        <taxon>Pseudomonadati</taxon>
        <taxon>Bacteroidota</taxon>
        <taxon>Bacteroidia</taxon>
        <taxon>Marinilabiliales</taxon>
        <taxon>Marinilabiliaceae</taxon>
        <taxon>Carboxylicivirga</taxon>
    </lineage>
</organism>
<dbReference type="Gene3D" id="2.40.420.20">
    <property type="match status" value="1"/>
</dbReference>
<evidence type="ECO:0000259" key="5">
    <source>
        <dbReference type="Pfam" id="PF25967"/>
    </source>
</evidence>
<dbReference type="Pfam" id="PF25917">
    <property type="entry name" value="BSH_RND"/>
    <property type="match status" value="1"/>
</dbReference>
<protein>
    <submittedName>
        <fullName evidence="6">Efflux RND transporter periplasmic adaptor subunit</fullName>
    </submittedName>
</protein>
<feature type="domain" description="Multidrug resistance protein MdtA-like C-terminal permuted SH3" evidence="5">
    <location>
        <begin position="275"/>
        <end position="332"/>
    </location>
</feature>
<dbReference type="InterPro" id="IPR006143">
    <property type="entry name" value="RND_pump_MFP"/>
</dbReference>
<proteinExistence type="inferred from homology"/>
<accession>A0ABS5JZF7</accession>
<dbReference type="EMBL" id="JAGUCO010000016">
    <property type="protein sequence ID" value="MBS2099864.1"/>
    <property type="molecule type" value="Genomic_DNA"/>
</dbReference>
<evidence type="ECO:0000256" key="2">
    <source>
        <dbReference type="ARBA" id="ARBA00009477"/>
    </source>
</evidence>
<dbReference type="Proteomes" id="UP000708576">
    <property type="component" value="Unassembled WGS sequence"/>
</dbReference>
<sequence>MQKKFKQVLLFSTFVLVLTGCGNKTEQAIQKARYVKVMQLDSNQSGNQLHFNGQVKEKRDVNVAFKVGGQVVDLLVDEGDYVNEGQLIAQIEKRDYVIRLQGAKAQYKQVEGEYTRYKELYEKNKLPANTLEKLEAGYLGAKSQYEAAVNALNDTELKAPFSGYVYKRNIHKFENVGPGQPIISLLDVSQLEVHFSLSERQVAQAKDFKVITCDVANAGVSGVTAELLSVNEKANGSDMYDVRLALSKGQSTKLRPGMSAKVNVQLSSAGTHHMLVPVESVFRQDDDSYVWIYNSDKSQVSKQKVQISQLENKGYVVVDKGLQGNEVIVTAGVHSLSDNQEVRVLENNTL</sequence>
<name>A0ABS5JZF7_9BACT</name>
<dbReference type="PANTHER" id="PTHR30469">
    <property type="entry name" value="MULTIDRUG RESISTANCE PROTEIN MDTA"/>
    <property type="match status" value="1"/>
</dbReference>
<dbReference type="NCBIfam" id="TIGR01730">
    <property type="entry name" value="RND_mfp"/>
    <property type="match status" value="1"/>
</dbReference>
<dbReference type="Gene3D" id="2.40.50.100">
    <property type="match status" value="1"/>
</dbReference>
<dbReference type="Pfam" id="PF25967">
    <property type="entry name" value="RND-MFP_C"/>
    <property type="match status" value="1"/>
</dbReference>
<evidence type="ECO:0000259" key="4">
    <source>
        <dbReference type="Pfam" id="PF25917"/>
    </source>
</evidence>
<evidence type="ECO:0000313" key="6">
    <source>
        <dbReference type="EMBL" id="MBS2099864.1"/>
    </source>
</evidence>
<keyword evidence="7" id="KW-1185">Reference proteome</keyword>
<dbReference type="PANTHER" id="PTHR30469:SF20">
    <property type="entry name" value="EFFLUX RND TRANSPORTER PERIPLASMIC ADAPTOR SUBUNIT"/>
    <property type="match status" value="1"/>
</dbReference>
<evidence type="ECO:0000256" key="1">
    <source>
        <dbReference type="ARBA" id="ARBA00004196"/>
    </source>
</evidence>
<evidence type="ECO:0000313" key="7">
    <source>
        <dbReference type="Proteomes" id="UP000708576"/>
    </source>
</evidence>
<reference evidence="6 7" key="1">
    <citation type="journal article" date="2015" name="Int. J. Syst. Evol. Microbiol.">
        <title>Carboxylicivirga linearis sp. nov., isolated from a sea cucumber culture pond.</title>
        <authorList>
            <person name="Wang F.Q."/>
            <person name="Zhou Y.X."/>
            <person name="Lin X.Z."/>
            <person name="Chen G.J."/>
            <person name="Du Z.J."/>
        </authorList>
    </citation>
    <scope>NUCLEOTIDE SEQUENCE [LARGE SCALE GENOMIC DNA]</scope>
    <source>
        <strain evidence="6 7">FB218</strain>
    </source>
</reference>